<keyword evidence="5" id="KW-0902">Two-component regulatory system</keyword>
<dbReference type="PRINTS" id="PR00344">
    <property type="entry name" value="BCTRLSENSOR"/>
</dbReference>
<dbReference type="GO" id="GO:0005886">
    <property type="term" value="C:plasma membrane"/>
    <property type="evidence" value="ECO:0007669"/>
    <property type="project" value="UniProtKB-SubCell"/>
</dbReference>
<dbReference type="InterPro" id="IPR011006">
    <property type="entry name" value="CheY-like_superfamily"/>
</dbReference>
<evidence type="ECO:0000256" key="9">
    <source>
        <dbReference type="PROSITE-ProRule" id="PRU00110"/>
    </source>
</evidence>
<accession>A0A6N9HJ75</accession>
<dbReference type="InterPro" id="IPR003661">
    <property type="entry name" value="HisK_dim/P_dom"/>
</dbReference>
<dbReference type="InterPro" id="IPR005467">
    <property type="entry name" value="His_kinase_dom"/>
</dbReference>
<gene>
    <name evidence="15" type="ORF">GTP41_14675</name>
</gene>
<dbReference type="SUPFAM" id="SSF52172">
    <property type="entry name" value="CheY-like"/>
    <property type="match status" value="1"/>
</dbReference>
<dbReference type="FunFam" id="3.30.565.10:FF:000010">
    <property type="entry name" value="Sensor histidine kinase RcsC"/>
    <property type="match status" value="1"/>
</dbReference>
<keyword evidence="4" id="KW-0732">Signal</keyword>
<feature type="domain" description="HPt" evidence="14">
    <location>
        <begin position="480"/>
        <end position="577"/>
    </location>
</feature>
<dbReference type="SMART" id="SM00073">
    <property type="entry name" value="HPT"/>
    <property type="match status" value="1"/>
</dbReference>
<dbReference type="AlphaFoldDB" id="A0A6N9HJ75"/>
<dbReference type="EMBL" id="WWCJ01000009">
    <property type="protein sequence ID" value="MYN03337.1"/>
    <property type="molecule type" value="Genomic_DNA"/>
</dbReference>
<comment type="catalytic activity">
    <reaction evidence="1">
        <text>ATP + protein L-histidine = ADP + protein N-phospho-L-histidine.</text>
        <dbReference type="EC" id="2.7.13.3"/>
    </reaction>
</comment>
<dbReference type="Pfam" id="PF01627">
    <property type="entry name" value="Hpt"/>
    <property type="match status" value="1"/>
</dbReference>
<feature type="transmembrane region" description="Helical" evidence="11">
    <location>
        <begin position="20"/>
        <end position="37"/>
    </location>
</feature>
<dbReference type="CDD" id="cd00082">
    <property type="entry name" value="HisKA"/>
    <property type="match status" value="1"/>
</dbReference>
<dbReference type="InterPro" id="IPR008207">
    <property type="entry name" value="Sig_transdc_His_kin_Hpt_dom"/>
</dbReference>
<organism evidence="15 16">
    <name type="scientific">Pseudoduganella guangdongensis</name>
    <dbReference type="NCBI Taxonomy" id="2692179"/>
    <lineage>
        <taxon>Bacteria</taxon>
        <taxon>Pseudomonadati</taxon>
        <taxon>Pseudomonadota</taxon>
        <taxon>Betaproteobacteria</taxon>
        <taxon>Burkholderiales</taxon>
        <taxon>Oxalobacteraceae</taxon>
        <taxon>Telluria group</taxon>
        <taxon>Pseudoduganella</taxon>
    </lineage>
</organism>
<dbReference type="InterPro" id="IPR036641">
    <property type="entry name" value="HPT_dom_sf"/>
</dbReference>
<evidence type="ECO:0000313" key="16">
    <source>
        <dbReference type="Proteomes" id="UP000448575"/>
    </source>
</evidence>
<evidence type="ECO:0000313" key="15">
    <source>
        <dbReference type="EMBL" id="MYN03337.1"/>
    </source>
</evidence>
<evidence type="ECO:0000256" key="11">
    <source>
        <dbReference type="SAM" id="Phobius"/>
    </source>
</evidence>
<dbReference type="CDD" id="cd17546">
    <property type="entry name" value="REC_hyHK_CKI1_RcsC-like"/>
    <property type="match status" value="1"/>
</dbReference>
<proteinExistence type="predicted"/>
<dbReference type="CDD" id="cd16922">
    <property type="entry name" value="HATPase_EvgS-ArcB-TorS-like"/>
    <property type="match status" value="1"/>
</dbReference>
<dbReference type="InterPro" id="IPR004358">
    <property type="entry name" value="Sig_transdc_His_kin-like_C"/>
</dbReference>
<dbReference type="SMART" id="SM00448">
    <property type="entry name" value="REC"/>
    <property type="match status" value="1"/>
</dbReference>
<dbReference type="PANTHER" id="PTHR45339:SF3">
    <property type="entry name" value="HISTIDINE KINASE"/>
    <property type="match status" value="1"/>
</dbReference>
<feature type="modified residue" description="Phosphohistidine" evidence="9">
    <location>
        <position position="519"/>
    </location>
</feature>
<dbReference type="GO" id="GO:0005524">
    <property type="term" value="F:ATP binding"/>
    <property type="evidence" value="ECO:0007669"/>
    <property type="project" value="UniProtKB-KW"/>
</dbReference>
<evidence type="ECO:0000256" key="8">
    <source>
        <dbReference type="ARBA" id="ARBA00070152"/>
    </source>
</evidence>
<evidence type="ECO:0000256" key="1">
    <source>
        <dbReference type="ARBA" id="ARBA00000085"/>
    </source>
</evidence>
<feature type="domain" description="Response regulatory" evidence="13">
    <location>
        <begin position="316"/>
        <end position="438"/>
    </location>
</feature>
<keyword evidence="11" id="KW-0812">Transmembrane</keyword>
<dbReference type="CDD" id="cd00088">
    <property type="entry name" value="HPT"/>
    <property type="match status" value="1"/>
</dbReference>
<comment type="function">
    <text evidence="7">Member of the two-component regulatory system BvgS/BvgA. Phosphorylates BvgA via a four-step phosphorelay in response to environmental signals.</text>
</comment>
<dbReference type="SUPFAM" id="SSF47226">
    <property type="entry name" value="Histidine-containing phosphotransfer domain, HPT domain"/>
    <property type="match status" value="1"/>
</dbReference>
<dbReference type="Pfam" id="PF02518">
    <property type="entry name" value="HATPase_c"/>
    <property type="match status" value="1"/>
</dbReference>
<evidence type="ECO:0000256" key="2">
    <source>
        <dbReference type="ARBA" id="ARBA00012438"/>
    </source>
</evidence>
<sequence length="578" mass="63582">MTLWRLLILFSSVDSFLDFPAALLIILGLAALILLFWQNRRLRQRLADSEAQTKRLQLQNEKLGRHRIDFLAAMSHDIRTPLAGVIGMLKFALRDRTIADRTVEYLRIGLKNSEALLNILNDLLDFSRIDAGRLSISTQDLDLIDIIDEAITILRPQADAKALLLRCELAPGLPRHVQGDPNRIRQILLNLLGNAIKFTERGEVRLRASGETADGLARVSFAITDTGPGIPLEMLPRLFRKFEPADLSSTRRADGPGLGLAICKELVDLMGGHIEADTRLGKGTTVRFSLPLALGAPPEESPLNVPAHLRHAHRLRVLCAEDVRTNQIIISTLLEGMGHEVAVAENGLEALRALHNEDYDVVLMDGRMPQMDGEQAARLIRRGGSLDLPVRDPLVPIIALTANATDLDRARYRNAGMDGFLSKPVDERLLFDLLEKTINQLLARGRQLQRTAPTLAELDDLFGVAPANPAIHILPLSGMTPRHQRRIAQAFLEEAPRRLDEGRLALQNGDGEGATSAFHALKGSCGYLSAPELHTLCHQMEKASASGDLQSAAALLPELESLILQACNDLRRDDTIAA</sequence>
<dbReference type="Gene3D" id="3.40.50.2300">
    <property type="match status" value="1"/>
</dbReference>
<dbReference type="GO" id="GO:0000155">
    <property type="term" value="F:phosphorelay sensor kinase activity"/>
    <property type="evidence" value="ECO:0007669"/>
    <property type="project" value="InterPro"/>
</dbReference>
<evidence type="ECO:0000259" key="12">
    <source>
        <dbReference type="PROSITE" id="PS50109"/>
    </source>
</evidence>
<evidence type="ECO:0000256" key="5">
    <source>
        <dbReference type="ARBA" id="ARBA00023012"/>
    </source>
</evidence>
<dbReference type="Gene3D" id="3.30.565.10">
    <property type="entry name" value="Histidine kinase-like ATPase, C-terminal domain"/>
    <property type="match status" value="1"/>
</dbReference>
<dbReference type="InterPro" id="IPR001789">
    <property type="entry name" value="Sig_transdc_resp-reg_receiver"/>
</dbReference>
<evidence type="ECO:0000259" key="13">
    <source>
        <dbReference type="PROSITE" id="PS50110"/>
    </source>
</evidence>
<evidence type="ECO:0000256" key="3">
    <source>
        <dbReference type="ARBA" id="ARBA00022553"/>
    </source>
</evidence>
<dbReference type="PROSITE" id="PS50110">
    <property type="entry name" value="RESPONSE_REGULATORY"/>
    <property type="match status" value="1"/>
</dbReference>
<evidence type="ECO:0000256" key="10">
    <source>
        <dbReference type="PROSITE-ProRule" id="PRU00169"/>
    </source>
</evidence>
<comment type="caution">
    <text evidence="15">The sequence shown here is derived from an EMBL/GenBank/DDBJ whole genome shotgun (WGS) entry which is preliminary data.</text>
</comment>
<dbReference type="InterPro" id="IPR003594">
    <property type="entry name" value="HATPase_dom"/>
</dbReference>
<dbReference type="SUPFAM" id="SSF47384">
    <property type="entry name" value="Homodimeric domain of signal transducing histidine kinase"/>
    <property type="match status" value="1"/>
</dbReference>
<dbReference type="Pfam" id="PF00072">
    <property type="entry name" value="Response_reg"/>
    <property type="match status" value="1"/>
</dbReference>
<dbReference type="PROSITE" id="PS50894">
    <property type="entry name" value="HPT"/>
    <property type="match status" value="1"/>
</dbReference>
<dbReference type="Gene3D" id="1.10.287.130">
    <property type="match status" value="1"/>
</dbReference>
<keyword evidence="3 10" id="KW-0597">Phosphoprotein</keyword>
<keyword evidence="11" id="KW-0472">Membrane</keyword>
<reference evidence="15 16" key="1">
    <citation type="submission" date="2019-12" db="EMBL/GenBank/DDBJ databases">
        <title>Novel species isolated from a subtropical stream in China.</title>
        <authorList>
            <person name="Lu H."/>
        </authorList>
    </citation>
    <scope>NUCLEOTIDE SEQUENCE [LARGE SCALE GENOMIC DNA]</scope>
    <source>
        <strain evidence="15 16">DS3</strain>
    </source>
</reference>
<dbReference type="PANTHER" id="PTHR45339">
    <property type="entry name" value="HYBRID SIGNAL TRANSDUCTION HISTIDINE KINASE J"/>
    <property type="match status" value="1"/>
</dbReference>
<evidence type="ECO:0000256" key="7">
    <source>
        <dbReference type="ARBA" id="ARBA00058004"/>
    </source>
</evidence>
<dbReference type="SUPFAM" id="SSF55874">
    <property type="entry name" value="ATPase domain of HSP90 chaperone/DNA topoisomerase II/histidine kinase"/>
    <property type="match status" value="1"/>
</dbReference>
<protein>
    <recommendedName>
        <fullName evidence="8">Virulence sensor protein BvgS</fullName>
        <ecNumber evidence="2">2.7.13.3</ecNumber>
    </recommendedName>
</protein>
<evidence type="ECO:0000256" key="6">
    <source>
        <dbReference type="ARBA" id="ARBA00023026"/>
    </source>
</evidence>
<dbReference type="PROSITE" id="PS50109">
    <property type="entry name" value="HIS_KIN"/>
    <property type="match status" value="1"/>
</dbReference>
<dbReference type="Gene3D" id="1.20.120.160">
    <property type="entry name" value="HPT domain"/>
    <property type="match status" value="1"/>
</dbReference>
<dbReference type="Proteomes" id="UP000448575">
    <property type="component" value="Unassembled WGS sequence"/>
</dbReference>
<keyword evidence="16" id="KW-1185">Reference proteome</keyword>
<keyword evidence="6" id="KW-0843">Virulence</keyword>
<dbReference type="InterPro" id="IPR036097">
    <property type="entry name" value="HisK_dim/P_sf"/>
</dbReference>
<dbReference type="EC" id="2.7.13.3" evidence="2"/>
<dbReference type="SMART" id="SM00388">
    <property type="entry name" value="HisKA"/>
    <property type="match status" value="1"/>
</dbReference>
<evidence type="ECO:0000259" key="14">
    <source>
        <dbReference type="PROSITE" id="PS50894"/>
    </source>
</evidence>
<dbReference type="InterPro" id="IPR036890">
    <property type="entry name" value="HATPase_C_sf"/>
</dbReference>
<feature type="domain" description="Histidine kinase" evidence="12">
    <location>
        <begin position="73"/>
        <end position="294"/>
    </location>
</feature>
<name>A0A6N9HJ75_9BURK</name>
<dbReference type="SMART" id="SM00387">
    <property type="entry name" value="HATPase_c"/>
    <property type="match status" value="1"/>
</dbReference>
<keyword evidence="11" id="KW-1133">Transmembrane helix</keyword>
<feature type="modified residue" description="4-aspartylphosphate" evidence="10">
    <location>
        <position position="365"/>
    </location>
</feature>
<dbReference type="Pfam" id="PF00512">
    <property type="entry name" value="HisKA"/>
    <property type="match status" value="1"/>
</dbReference>
<evidence type="ECO:0000256" key="4">
    <source>
        <dbReference type="ARBA" id="ARBA00022729"/>
    </source>
</evidence>